<dbReference type="Proteomes" id="UP000265520">
    <property type="component" value="Unassembled WGS sequence"/>
</dbReference>
<name>A0A392V695_9FABA</name>
<feature type="non-terminal residue" evidence="2">
    <location>
        <position position="58"/>
    </location>
</feature>
<feature type="region of interest" description="Disordered" evidence="1">
    <location>
        <begin position="23"/>
        <end position="50"/>
    </location>
</feature>
<evidence type="ECO:0000313" key="2">
    <source>
        <dbReference type="EMBL" id="MCI82972.1"/>
    </source>
</evidence>
<sequence>MLMNKVDSRLLQREINPIVEVIISPEENQQRPDQVDDESSSTASEFVDATQMVHVDFD</sequence>
<organism evidence="2 3">
    <name type="scientific">Trifolium medium</name>
    <dbReference type="NCBI Taxonomy" id="97028"/>
    <lineage>
        <taxon>Eukaryota</taxon>
        <taxon>Viridiplantae</taxon>
        <taxon>Streptophyta</taxon>
        <taxon>Embryophyta</taxon>
        <taxon>Tracheophyta</taxon>
        <taxon>Spermatophyta</taxon>
        <taxon>Magnoliopsida</taxon>
        <taxon>eudicotyledons</taxon>
        <taxon>Gunneridae</taxon>
        <taxon>Pentapetalae</taxon>
        <taxon>rosids</taxon>
        <taxon>fabids</taxon>
        <taxon>Fabales</taxon>
        <taxon>Fabaceae</taxon>
        <taxon>Papilionoideae</taxon>
        <taxon>50 kb inversion clade</taxon>
        <taxon>NPAAA clade</taxon>
        <taxon>Hologalegina</taxon>
        <taxon>IRL clade</taxon>
        <taxon>Trifolieae</taxon>
        <taxon>Trifolium</taxon>
    </lineage>
</organism>
<dbReference type="EMBL" id="LXQA011055763">
    <property type="protein sequence ID" value="MCI82972.1"/>
    <property type="molecule type" value="Genomic_DNA"/>
</dbReference>
<evidence type="ECO:0000313" key="3">
    <source>
        <dbReference type="Proteomes" id="UP000265520"/>
    </source>
</evidence>
<accession>A0A392V695</accession>
<protein>
    <submittedName>
        <fullName evidence="2">Uncharacterized protein</fullName>
    </submittedName>
</protein>
<reference evidence="2 3" key="1">
    <citation type="journal article" date="2018" name="Front. Plant Sci.">
        <title>Red Clover (Trifolium pratense) and Zigzag Clover (T. medium) - A Picture of Genomic Similarities and Differences.</title>
        <authorList>
            <person name="Dluhosova J."/>
            <person name="Istvanek J."/>
            <person name="Nedelnik J."/>
            <person name="Repkova J."/>
        </authorList>
    </citation>
    <scope>NUCLEOTIDE SEQUENCE [LARGE SCALE GENOMIC DNA]</scope>
    <source>
        <strain evidence="3">cv. 10/8</strain>
        <tissue evidence="2">Leaf</tissue>
    </source>
</reference>
<proteinExistence type="predicted"/>
<dbReference type="AlphaFoldDB" id="A0A392V695"/>
<keyword evidence="3" id="KW-1185">Reference proteome</keyword>
<evidence type="ECO:0000256" key="1">
    <source>
        <dbReference type="SAM" id="MobiDB-lite"/>
    </source>
</evidence>
<comment type="caution">
    <text evidence="2">The sequence shown here is derived from an EMBL/GenBank/DDBJ whole genome shotgun (WGS) entry which is preliminary data.</text>
</comment>